<dbReference type="InterPro" id="IPR006665">
    <property type="entry name" value="OmpA-like"/>
</dbReference>
<dbReference type="InterPro" id="IPR050330">
    <property type="entry name" value="Bact_OuterMem_StrucFunc"/>
</dbReference>
<evidence type="ECO:0000256" key="3">
    <source>
        <dbReference type="ARBA" id="ARBA00022475"/>
    </source>
</evidence>
<keyword evidence="4" id="KW-0812">Transmembrane</keyword>
<dbReference type="Pfam" id="PF00691">
    <property type="entry name" value="OmpA"/>
    <property type="match status" value="1"/>
</dbReference>
<dbReference type="Pfam" id="PF13677">
    <property type="entry name" value="MotB_plug"/>
    <property type="match status" value="1"/>
</dbReference>
<dbReference type="Proteomes" id="UP000481872">
    <property type="component" value="Unassembled WGS sequence"/>
</dbReference>
<dbReference type="EMBL" id="JAAGPU010000001">
    <property type="protein sequence ID" value="NEU03508.1"/>
    <property type="molecule type" value="Genomic_DNA"/>
</dbReference>
<keyword evidence="3" id="KW-1003">Cell membrane</keyword>
<keyword evidence="6 7" id="KW-0472">Membrane</keyword>
<dbReference type="GO" id="GO:0005886">
    <property type="term" value="C:plasma membrane"/>
    <property type="evidence" value="ECO:0007669"/>
    <property type="project" value="UniProtKB-SubCell"/>
</dbReference>
<accession>A0A6M0GZZ1</accession>
<evidence type="ECO:0000256" key="7">
    <source>
        <dbReference type="PROSITE-ProRule" id="PRU00473"/>
    </source>
</evidence>
<dbReference type="AlphaFoldDB" id="A0A6M0GZZ1"/>
<dbReference type="Gene3D" id="3.30.1330.60">
    <property type="entry name" value="OmpA-like domain"/>
    <property type="match status" value="1"/>
</dbReference>
<evidence type="ECO:0000256" key="6">
    <source>
        <dbReference type="ARBA" id="ARBA00023136"/>
    </source>
</evidence>
<proteinExistence type="inferred from homology"/>
<evidence type="ECO:0000256" key="4">
    <source>
        <dbReference type="ARBA" id="ARBA00022692"/>
    </source>
</evidence>
<reference evidence="9 10" key="1">
    <citation type="submission" date="2020-02" db="EMBL/GenBank/DDBJ databases">
        <title>Genome assembly of a novel Clostridium senegalense strain.</title>
        <authorList>
            <person name="Gupta T.B."/>
            <person name="Jauregui R."/>
            <person name="Maclean P."/>
            <person name="Nawarathana A."/>
            <person name="Brightwell G."/>
        </authorList>
    </citation>
    <scope>NUCLEOTIDE SEQUENCE [LARGE SCALE GENOMIC DNA]</scope>
    <source>
        <strain evidence="9 10">AGRFS4</strain>
    </source>
</reference>
<evidence type="ECO:0000256" key="1">
    <source>
        <dbReference type="ARBA" id="ARBA00004162"/>
    </source>
</evidence>
<keyword evidence="10" id="KW-1185">Reference proteome</keyword>
<evidence type="ECO:0000256" key="2">
    <source>
        <dbReference type="ARBA" id="ARBA00008914"/>
    </source>
</evidence>
<dbReference type="InterPro" id="IPR036737">
    <property type="entry name" value="OmpA-like_sf"/>
</dbReference>
<evidence type="ECO:0000313" key="10">
    <source>
        <dbReference type="Proteomes" id="UP000481872"/>
    </source>
</evidence>
<organism evidence="9 10">
    <name type="scientific">Clostridium senegalense</name>
    <dbReference type="NCBI Taxonomy" id="1465809"/>
    <lineage>
        <taxon>Bacteria</taxon>
        <taxon>Bacillati</taxon>
        <taxon>Bacillota</taxon>
        <taxon>Clostridia</taxon>
        <taxon>Eubacteriales</taxon>
        <taxon>Clostridiaceae</taxon>
        <taxon>Clostridium</taxon>
    </lineage>
</organism>
<keyword evidence="5" id="KW-1133">Transmembrane helix</keyword>
<comment type="subcellular location">
    <subcellularLocation>
        <location evidence="1">Cell membrane</location>
        <topology evidence="1">Single-pass membrane protein</topology>
    </subcellularLocation>
</comment>
<dbReference type="CDD" id="cd07185">
    <property type="entry name" value="OmpA_C-like"/>
    <property type="match status" value="1"/>
</dbReference>
<dbReference type="PANTHER" id="PTHR30329:SF21">
    <property type="entry name" value="LIPOPROTEIN YIAD-RELATED"/>
    <property type="match status" value="1"/>
</dbReference>
<evidence type="ECO:0000313" key="9">
    <source>
        <dbReference type="EMBL" id="NEU03508.1"/>
    </source>
</evidence>
<dbReference type="InterPro" id="IPR025713">
    <property type="entry name" value="MotB-like_N_dom"/>
</dbReference>
<protein>
    <submittedName>
        <fullName evidence="9">OmpA family protein</fullName>
    </submittedName>
</protein>
<evidence type="ECO:0000259" key="8">
    <source>
        <dbReference type="PROSITE" id="PS51123"/>
    </source>
</evidence>
<gene>
    <name evidence="9" type="ORF">G3M99_01300</name>
</gene>
<dbReference type="PANTHER" id="PTHR30329">
    <property type="entry name" value="STATOR ELEMENT OF FLAGELLAR MOTOR COMPLEX"/>
    <property type="match status" value="1"/>
</dbReference>
<dbReference type="PROSITE" id="PS51123">
    <property type="entry name" value="OMPA_2"/>
    <property type="match status" value="1"/>
</dbReference>
<name>A0A6M0GZZ1_9CLOT</name>
<dbReference type="RefSeq" id="WP_199868854.1">
    <property type="nucleotide sequence ID" value="NZ_JAAGPU010000001.1"/>
</dbReference>
<comment type="caution">
    <text evidence="9">The sequence shown here is derived from an EMBL/GenBank/DDBJ whole genome shotgun (WGS) entry which is preliminary data.</text>
</comment>
<sequence>MARKSKKDMRTDEWLGTFADTMTLLLTFFVLLYSMSTVNEEKFMQLSNSFQLMFTGSSSQNVLDFNTSSGEVPIVGQPEMTEGEKNSSQHMQDNVYEQVMEIIMENDLKSDVNVYEDEKGINIQMKETVLFNSGKADLLPESKEILSKINTIISNINNKIIIEGHTDNVPINSDIYPSNWHLSSARSISVMQYFINEKGNKNPERFMAVSCGEYSPIVPNDSDEHRAQNRRVNIIIVTNKKE</sequence>
<dbReference type="SUPFAM" id="SSF103088">
    <property type="entry name" value="OmpA-like"/>
    <property type="match status" value="1"/>
</dbReference>
<feature type="domain" description="OmpA-like" evidence="8">
    <location>
        <begin position="118"/>
        <end position="240"/>
    </location>
</feature>
<comment type="similarity">
    <text evidence="2">Belongs to the MotB family.</text>
</comment>
<evidence type="ECO:0000256" key="5">
    <source>
        <dbReference type="ARBA" id="ARBA00022989"/>
    </source>
</evidence>